<dbReference type="InterPro" id="IPR003111">
    <property type="entry name" value="Lon_prtase_N"/>
</dbReference>
<dbReference type="EMBL" id="CAJPEV010000230">
    <property type="protein sequence ID" value="CAG0882700.1"/>
    <property type="molecule type" value="Genomic_DNA"/>
</dbReference>
<evidence type="ECO:0000256" key="9">
    <source>
        <dbReference type="ARBA" id="ARBA00046796"/>
    </source>
</evidence>
<dbReference type="GO" id="GO:0016567">
    <property type="term" value="P:protein ubiquitination"/>
    <property type="evidence" value="ECO:0007669"/>
    <property type="project" value="UniProtKB-UniPathway"/>
</dbReference>
<accession>A0A7R9A152</accession>
<dbReference type="SUPFAM" id="SSF88697">
    <property type="entry name" value="PUA domain-like"/>
    <property type="match status" value="1"/>
</dbReference>
<dbReference type="UniPathway" id="UPA00143"/>
<dbReference type="PROSITE" id="PS51788">
    <property type="entry name" value="CULT"/>
    <property type="match status" value="1"/>
</dbReference>
<feature type="compositionally biased region" description="Basic and acidic residues" evidence="10">
    <location>
        <begin position="1"/>
        <end position="11"/>
    </location>
</feature>
<dbReference type="Gene3D" id="1.20.58.1480">
    <property type="match status" value="1"/>
</dbReference>
<organism evidence="13">
    <name type="scientific">Darwinula stevensoni</name>
    <dbReference type="NCBI Taxonomy" id="69355"/>
    <lineage>
        <taxon>Eukaryota</taxon>
        <taxon>Metazoa</taxon>
        <taxon>Ecdysozoa</taxon>
        <taxon>Arthropoda</taxon>
        <taxon>Crustacea</taxon>
        <taxon>Oligostraca</taxon>
        <taxon>Ostracoda</taxon>
        <taxon>Podocopa</taxon>
        <taxon>Podocopida</taxon>
        <taxon>Darwinulocopina</taxon>
        <taxon>Darwinuloidea</taxon>
        <taxon>Darwinulidae</taxon>
        <taxon>Darwinula</taxon>
    </lineage>
</organism>
<evidence type="ECO:0000256" key="2">
    <source>
        <dbReference type="ARBA" id="ARBA00005293"/>
    </source>
</evidence>
<dbReference type="Gene3D" id="2.30.130.40">
    <property type="entry name" value="LON domain-like"/>
    <property type="match status" value="1"/>
</dbReference>
<feature type="region of interest" description="Disordered" evidence="10">
    <location>
        <begin position="1"/>
        <end position="60"/>
    </location>
</feature>
<dbReference type="FunFam" id="2.170.150.20:FF:000005">
    <property type="entry name" value="Blast:Protein cereblon homolog"/>
    <property type="match status" value="1"/>
</dbReference>
<dbReference type="EMBL" id="LR899747">
    <property type="protein sequence ID" value="CAD7242194.1"/>
    <property type="molecule type" value="Genomic_DNA"/>
</dbReference>
<keyword evidence="5" id="KW-0862">Zinc</keyword>
<evidence type="ECO:0000256" key="10">
    <source>
        <dbReference type="SAM" id="MobiDB-lite"/>
    </source>
</evidence>
<dbReference type="InterPro" id="IPR015947">
    <property type="entry name" value="PUA-like_sf"/>
</dbReference>
<evidence type="ECO:0000256" key="4">
    <source>
        <dbReference type="ARBA" id="ARBA00022786"/>
    </source>
</evidence>
<dbReference type="PROSITE" id="PS51787">
    <property type="entry name" value="LON_N"/>
    <property type="match status" value="1"/>
</dbReference>
<dbReference type="CDD" id="cd15777">
    <property type="entry name" value="CRBN_C_like"/>
    <property type="match status" value="1"/>
</dbReference>
<evidence type="ECO:0000256" key="5">
    <source>
        <dbReference type="ARBA" id="ARBA00022833"/>
    </source>
</evidence>
<keyword evidence="4" id="KW-0833">Ubl conjugation pathway</keyword>
<keyword evidence="6" id="KW-0832">Ubl conjugation</keyword>
<proteinExistence type="inferred from homology"/>
<dbReference type="AlphaFoldDB" id="A0A7R9A152"/>
<comment type="pathway">
    <text evidence="1">Protein modification; protein ubiquitination.</text>
</comment>
<dbReference type="OrthoDB" id="267517at2759"/>
<evidence type="ECO:0000259" key="11">
    <source>
        <dbReference type="PROSITE" id="PS51787"/>
    </source>
</evidence>
<evidence type="ECO:0000256" key="8">
    <source>
        <dbReference type="ARBA" id="ARBA00046075"/>
    </source>
</evidence>
<comment type="subunit">
    <text evidence="9">Likely a component of a DCX (DDB1-CUL4-X-box) protein ligase complex. May interact with pic/DDB1.</text>
</comment>
<evidence type="ECO:0000256" key="7">
    <source>
        <dbReference type="ARBA" id="ARBA00030079"/>
    </source>
</evidence>
<comment type="function">
    <text evidence="8">Substrate recognition component of a DCX (DDB1-CUL4-X-box) E3 protein ligase complex that mediates the ubiquitination and subsequent proteasomal degradation of target proteins. Has an essential role in mediating growth by negatively regulating insulin signaling. It also has a role in maintaining presynaptic function in the neuromuscular junction synapses of third-instar larvae.</text>
</comment>
<evidence type="ECO:0000256" key="1">
    <source>
        <dbReference type="ARBA" id="ARBA00004906"/>
    </source>
</evidence>
<evidence type="ECO:0000313" key="13">
    <source>
        <dbReference type="EMBL" id="CAD7242194.1"/>
    </source>
</evidence>
<dbReference type="InterPro" id="IPR046336">
    <property type="entry name" value="Lon_prtase_N_sf"/>
</dbReference>
<dbReference type="InterPro" id="IPR034750">
    <property type="entry name" value="CULT"/>
</dbReference>
<feature type="compositionally biased region" description="Acidic residues" evidence="10">
    <location>
        <begin position="13"/>
        <end position="31"/>
    </location>
</feature>
<name>A0A7R9A152_9CRUS</name>
<evidence type="ECO:0000259" key="12">
    <source>
        <dbReference type="PROSITE" id="PS51788"/>
    </source>
</evidence>
<dbReference type="Pfam" id="PF02190">
    <property type="entry name" value="LON_substr_bdg"/>
    <property type="match status" value="1"/>
</dbReference>
<dbReference type="Proteomes" id="UP000677054">
    <property type="component" value="Unassembled WGS sequence"/>
</dbReference>
<evidence type="ECO:0000313" key="14">
    <source>
        <dbReference type="Proteomes" id="UP000677054"/>
    </source>
</evidence>
<feature type="domain" description="Lon N-terminal" evidence="11">
    <location>
        <begin position="80"/>
        <end position="298"/>
    </location>
</feature>
<reference evidence="13" key="1">
    <citation type="submission" date="2020-11" db="EMBL/GenBank/DDBJ databases">
        <authorList>
            <person name="Tran Van P."/>
        </authorList>
    </citation>
    <scope>NUCLEOTIDE SEQUENCE</scope>
</reference>
<evidence type="ECO:0000256" key="3">
    <source>
        <dbReference type="ARBA" id="ARBA00014394"/>
    </source>
</evidence>
<dbReference type="Gene3D" id="2.170.150.20">
    <property type="entry name" value="Peptide methionine sulfoxide reductase"/>
    <property type="match status" value="1"/>
</dbReference>
<protein>
    <recommendedName>
        <fullName evidence="3">Protein cereblon</fullName>
    </recommendedName>
    <alternativeName>
        <fullName evidence="7">Protein ohgata</fullName>
    </alternativeName>
</protein>
<sequence length="417" mass="47698">MADDENRHLAAPEDYDALEPVDEDSYDEESQEGTTDAEMTGEAPSADFDPALPTQHSYLGDSGEEVRGRVVLEEKIWIELPLVSDHDIVLMPGQTIPLTAFQPSTISMLRNLITKDKTFGVRYSPEAKYGTTAEIYEYHDEPQFGMMFSVKAKGRQRFRVLETRRTIDRVEMGKLEILEERILPDPLEAMRLSSLDRFGPALSHRVPLTPHPPWLYNLYDPETVMKQVKKALMKNMQFQGQCKTLGAMSAFIPKDPVKLSYWVAQNLPLENAKKVFLLELNSAVQRLRYELSFLERSKFLLCRTCGLQLANYQDIFPMSLEGPQGTYVNPGGHIHETLTFYKVISKLRLRGRPSKEHSWFPGYAWTIAECPTCQCHLGWKFTAMSRGLKPKEFWGLCPRSLLLSLHGVMEEEFRPTV</sequence>
<evidence type="ECO:0000256" key="6">
    <source>
        <dbReference type="ARBA" id="ARBA00022843"/>
    </source>
</evidence>
<gene>
    <name evidence="13" type="ORF">DSTB1V02_LOCUS2165</name>
</gene>
<dbReference type="SMART" id="SM00464">
    <property type="entry name" value="LON"/>
    <property type="match status" value="1"/>
</dbReference>
<feature type="domain" description="CULT" evidence="12">
    <location>
        <begin position="297"/>
        <end position="405"/>
    </location>
</feature>
<dbReference type="PANTHER" id="PTHR46732">
    <property type="entry name" value="ATP-DEPENDENT PROTEASE LA (LON) DOMAIN PROTEIN"/>
    <property type="match status" value="1"/>
</dbReference>
<dbReference type="PANTHER" id="PTHR46732:SF8">
    <property type="entry name" value="ATP-DEPENDENT PROTEASE LA (LON) DOMAIN PROTEIN"/>
    <property type="match status" value="1"/>
</dbReference>
<comment type="similarity">
    <text evidence="2">Belongs to the CRBN family.</text>
</comment>
<keyword evidence="14" id="KW-1185">Reference proteome</keyword>